<comment type="caution">
    <text evidence="9">The sequence shown here is derived from an EMBL/GenBank/DDBJ whole genome shotgun (WGS) entry which is preliminary data.</text>
</comment>
<organism evidence="9 10">
    <name type="scientific">Gordonia effusa NBRC 100432</name>
    <dbReference type="NCBI Taxonomy" id="1077974"/>
    <lineage>
        <taxon>Bacteria</taxon>
        <taxon>Bacillati</taxon>
        <taxon>Actinomycetota</taxon>
        <taxon>Actinomycetes</taxon>
        <taxon>Mycobacteriales</taxon>
        <taxon>Gordoniaceae</taxon>
        <taxon>Gordonia</taxon>
    </lineage>
</organism>
<dbReference type="UniPathway" id="UPA00664"/>
<evidence type="ECO:0000256" key="5">
    <source>
        <dbReference type="ARBA" id="ARBA00022989"/>
    </source>
</evidence>
<dbReference type="eggNOG" id="COG0682">
    <property type="taxonomic scope" value="Bacteria"/>
</dbReference>
<feature type="region of interest" description="Disordered" evidence="8">
    <location>
        <begin position="383"/>
        <end position="416"/>
    </location>
</feature>
<keyword evidence="5 7" id="KW-1133">Transmembrane helix</keyword>
<dbReference type="AlphaFoldDB" id="H0R1V1"/>
<gene>
    <name evidence="7 9" type="primary">lgt</name>
    <name evidence="9" type="ORF">GOEFS_073_00720</name>
</gene>
<dbReference type="GO" id="GO:0042158">
    <property type="term" value="P:lipoprotein biosynthetic process"/>
    <property type="evidence" value="ECO:0007669"/>
    <property type="project" value="UniProtKB-UniRule"/>
</dbReference>
<evidence type="ECO:0000256" key="1">
    <source>
        <dbReference type="ARBA" id="ARBA00007150"/>
    </source>
</evidence>
<feature type="transmembrane region" description="Helical" evidence="7">
    <location>
        <begin position="259"/>
        <end position="281"/>
    </location>
</feature>
<dbReference type="HAMAP" id="MF_01147">
    <property type="entry name" value="Lgt"/>
    <property type="match status" value="1"/>
</dbReference>
<dbReference type="OrthoDB" id="871140at2"/>
<keyword evidence="3 7" id="KW-0808">Transferase</keyword>
<dbReference type="CDD" id="cd07825">
    <property type="entry name" value="SRPBCC_7"/>
    <property type="match status" value="1"/>
</dbReference>
<feature type="binding site" evidence="7">
    <location>
        <position position="147"/>
    </location>
    <ligand>
        <name>a 1,2-diacyl-sn-glycero-3-phospho-(1'-sn-glycerol)</name>
        <dbReference type="ChEBI" id="CHEBI:64716"/>
    </ligand>
</feature>
<comment type="catalytic activity">
    <reaction evidence="7">
        <text>L-cysteinyl-[prolipoprotein] + a 1,2-diacyl-sn-glycero-3-phospho-(1'-sn-glycerol) = an S-1,2-diacyl-sn-glyceryl-L-cysteinyl-[prolipoprotein] + sn-glycerol 1-phosphate + H(+)</text>
        <dbReference type="Rhea" id="RHEA:56712"/>
        <dbReference type="Rhea" id="RHEA-COMP:14679"/>
        <dbReference type="Rhea" id="RHEA-COMP:14680"/>
        <dbReference type="ChEBI" id="CHEBI:15378"/>
        <dbReference type="ChEBI" id="CHEBI:29950"/>
        <dbReference type="ChEBI" id="CHEBI:57685"/>
        <dbReference type="ChEBI" id="CHEBI:64716"/>
        <dbReference type="ChEBI" id="CHEBI:140658"/>
        <dbReference type="EC" id="2.5.1.145"/>
    </reaction>
</comment>
<dbReference type="PROSITE" id="PS01311">
    <property type="entry name" value="LGT"/>
    <property type="match status" value="1"/>
</dbReference>
<feature type="compositionally biased region" description="Acidic residues" evidence="8">
    <location>
        <begin position="595"/>
        <end position="611"/>
    </location>
</feature>
<keyword evidence="10" id="KW-1185">Reference proteome</keyword>
<evidence type="ECO:0000256" key="6">
    <source>
        <dbReference type="ARBA" id="ARBA00023136"/>
    </source>
</evidence>
<comment type="subcellular location">
    <subcellularLocation>
        <location evidence="7">Cell membrane</location>
        <topology evidence="7">Multi-pass membrane protein</topology>
    </subcellularLocation>
</comment>
<comment type="similarity">
    <text evidence="1 7">Belongs to the Lgt family.</text>
</comment>
<feature type="transmembrane region" description="Helical" evidence="7">
    <location>
        <begin position="56"/>
        <end position="75"/>
    </location>
</feature>
<proteinExistence type="inferred from homology"/>
<evidence type="ECO:0000256" key="2">
    <source>
        <dbReference type="ARBA" id="ARBA00022475"/>
    </source>
</evidence>
<dbReference type="Proteomes" id="UP000035034">
    <property type="component" value="Unassembled WGS sequence"/>
</dbReference>
<comment type="pathway">
    <text evidence="7">Protein modification; lipoprotein biosynthesis (diacylglyceryl transfer).</text>
</comment>
<evidence type="ECO:0000256" key="8">
    <source>
        <dbReference type="SAM" id="MobiDB-lite"/>
    </source>
</evidence>
<dbReference type="InterPro" id="IPR019587">
    <property type="entry name" value="Polyketide_cyclase/dehydratase"/>
</dbReference>
<dbReference type="GO" id="GO:0005886">
    <property type="term" value="C:plasma membrane"/>
    <property type="evidence" value="ECO:0007669"/>
    <property type="project" value="UniProtKB-SubCell"/>
</dbReference>
<sequence>MTSTTVLAYIPSPPQGVWHLGPLPIRAYALFIILGIIVGCWWGSRRWIARGGQEGEVLDVAVWAVPFGLIGGRIYHVMTDWSTYFGSNAEKTPIDALKVWEGGLGIWGAVAFGALGAWLGCRRHGIKLGPFGDAIAPAILLAQAIGRIGNYFNQELFGGTTTLPWGLEIFDRRNSYGQVGPNVIDGVSTGNVNSGLLPAVHPTFLYELLWNVLVVLVLIGLDRYLRIGHGRLFALYVAGYCLGRFGIELMRTDHATEILGVRINVFTAAIVFACAAAYFALAPKGRELGLTMYRPWRADELEHAGVVGYVDPFAEDDNEFDDGAATESFDAVESGGVGDAPTTQLTKVDAAESEPVENLDGDLTDTDPAESLAPVDDELIEEAGADDSDTASGDDTVGDEADGDETDGDETDGDDSVADAAAAVPVVAAADHDDDDDDDRIVSAKREIAASAATIFELIADPAQQPRWDGNGNLAHAADGQRIHKVGDVFETTITRGQVRRNHVVEFEENKLIAWLPSQPDDTPPGHLWRWELAAADDGHTIVTHTYDWTRLDDPKRLERARWTTEDKLRASIDRLAELVEGQLDGDSTGTSTAEVEEAGSAEVESTETESTETGTTETGSPQSDDIAEQAQTPNITPNIVKRADAGATDAKSESDDSPDAK</sequence>
<dbReference type="EMBL" id="BAEH01000073">
    <property type="protein sequence ID" value="GAB19052.1"/>
    <property type="molecule type" value="Genomic_DNA"/>
</dbReference>
<accession>H0R1V1</accession>
<evidence type="ECO:0000256" key="7">
    <source>
        <dbReference type="HAMAP-Rule" id="MF_01147"/>
    </source>
</evidence>
<dbReference type="eggNOG" id="COG3832">
    <property type="taxonomic scope" value="Bacteria"/>
</dbReference>
<feature type="compositionally biased region" description="Basic and acidic residues" evidence="8">
    <location>
        <begin position="651"/>
        <end position="662"/>
    </location>
</feature>
<dbReference type="InterPro" id="IPR001640">
    <property type="entry name" value="Lgt"/>
</dbReference>
<feature type="region of interest" description="Disordered" evidence="8">
    <location>
        <begin position="330"/>
        <end position="370"/>
    </location>
</feature>
<feature type="compositionally biased region" description="Low complexity" evidence="8">
    <location>
        <begin position="612"/>
        <end position="621"/>
    </location>
</feature>
<feature type="transmembrane region" description="Helical" evidence="7">
    <location>
        <begin position="25"/>
        <end position="44"/>
    </location>
</feature>
<evidence type="ECO:0000256" key="4">
    <source>
        <dbReference type="ARBA" id="ARBA00022692"/>
    </source>
</evidence>
<evidence type="ECO:0000256" key="3">
    <source>
        <dbReference type="ARBA" id="ARBA00022679"/>
    </source>
</evidence>
<protein>
    <recommendedName>
        <fullName evidence="7">Phosphatidylglycerol--prolipoprotein diacylglyceryl transferase</fullName>
        <ecNumber evidence="7">2.5.1.145</ecNumber>
    </recommendedName>
</protein>
<reference evidence="9 10" key="1">
    <citation type="submission" date="2011-12" db="EMBL/GenBank/DDBJ databases">
        <title>Whole genome shotgun sequence of Gordonia effusa NBRC 100432.</title>
        <authorList>
            <person name="Yoshida I."/>
            <person name="Takarada H."/>
            <person name="Hosoyama A."/>
            <person name="Tsuchikane K."/>
            <person name="Katsumata H."/>
            <person name="Yamazaki S."/>
            <person name="Fujita N."/>
        </authorList>
    </citation>
    <scope>NUCLEOTIDE SEQUENCE [LARGE SCALE GENOMIC DNA]</scope>
    <source>
        <strain evidence="9 10">NBRC 100432</strain>
    </source>
</reference>
<evidence type="ECO:0000313" key="10">
    <source>
        <dbReference type="Proteomes" id="UP000035034"/>
    </source>
</evidence>
<dbReference type="PANTHER" id="PTHR30589">
    <property type="entry name" value="PROLIPOPROTEIN DIACYLGLYCERYL TRANSFERASE"/>
    <property type="match status" value="1"/>
</dbReference>
<dbReference type="Pfam" id="PF01790">
    <property type="entry name" value="LGT"/>
    <property type="match status" value="1"/>
</dbReference>
<keyword evidence="2 7" id="KW-1003">Cell membrane</keyword>
<keyword evidence="9" id="KW-0449">Lipoprotein</keyword>
<dbReference type="GO" id="GO:0008961">
    <property type="term" value="F:phosphatidylglycerol-prolipoprotein diacylglyceryl transferase activity"/>
    <property type="evidence" value="ECO:0007669"/>
    <property type="project" value="UniProtKB-UniRule"/>
</dbReference>
<dbReference type="Gene3D" id="3.30.530.20">
    <property type="match status" value="1"/>
</dbReference>
<name>H0R1V1_9ACTN</name>
<comment type="function">
    <text evidence="7">Catalyzes the transfer of the diacylglyceryl group from phosphatidylglycerol to the sulfhydryl group of the N-terminal cysteine of a prolipoprotein, the first step in the formation of mature lipoproteins.</text>
</comment>
<evidence type="ECO:0000313" key="9">
    <source>
        <dbReference type="EMBL" id="GAB19052.1"/>
    </source>
</evidence>
<feature type="transmembrane region" description="Helical" evidence="7">
    <location>
        <begin position="104"/>
        <end position="121"/>
    </location>
</feature>
<dbReference type="RefSeq" id="WP_007318387.1">
    <property type="nucleotide sequence ID" value="NZ_BAEH01000073.1"/>
</dbReference>
<feature type="region of interest" description="Disordered" evidence="8">
    <location>
        <begin position="581"/>
        <end position="662"/>
    </location>
</feature>
<keyword evidence="4 7" id="KW-0812">Transmembrane</keyword>
<feature type="compositionally biased region" description="Acidic residues" evidence="8">
    <location>
        <begin position="351"/>
        <end position="368"/>
    </location>
</feature>
<dbReference type="InterPro" id="IPR023393">
    <property type="entry name" value="START-like_dom_sf"/>
</dbReference>
<feature type="compositionally biased region" description="Acidic residues" evidence="8">
    <location>
        <begin position="396"/>
        <end position="416"/>
    </location>
</feature>
<keyword evidence="6 7" id="KW-0472">Membrane</keyword>
<dbReference type="Pfam" id="PF10604">
    <property type="entry name" value="Polyketide_cyc2"/>
    <property type="match status" value="1"/>
</dbReference>
<dbReference type="NCBIfam" id="TIGR00544">
    <property type="entry name" value="lgt"/>
    <property type="match status" value="1"/>
</dbReference>
<dbReference type="STRING" id="1077974.GOEFS_073_00720"/>
<dbReference type="PANTHER" id="PTHR30589:SF0">
    <property type="entry name" value="PHOSPHATIDYLGLYCEROL--PROLIPOPROTEIN DIACYLGLYCERYL TRANSFERASE"/>
    <property type="match status" value="1"/>
</dbReference>
<dbReference type="EC" id="2.5.1.145" evidence="7"/>
<feature type="transmembrane region" description="Helical" evidence="7">
    <location>
        <begin position="204"/>
        <end position="221"/>
    </location>
</feature>
<dbReference type="SUPFAM" id="SSF55961">
    <property type="entry name" value="Bet v1-like"/>
    <property type="match status" value="1"/>
</dbReference>